<evidence type="ECO:0000256" key="3">
    <source>
        <dbReference type="SAM" id="Phobius"/>
    </source>
</evidence>
<protein>
    <submittedName>
        <fullName evidence="4">Uncharacterized protein</fullName>
    </submittedName>
</protein>
<proteinExistence type="predicted"/>
<organism evidence="4 5">
    <name type="scientific">Naumovozyma dairenensis (strain ATCC 10597 / BCRC 20456 / CBS 421 / NBRC 0211 / NRRL Y-12639)</name>
    <name type="common">Saccharomyces dairenensis</name>
    <dbReference type="NCBI Taxonomy" id="1071378"/>
    <lineage>
        <taxon>Eukaryota</taxon>
        <taxon>Fungi</taxon>
        <taxon>Dikarya</taxon>
        <taxon>Ascomycota</taxon>
        <taxon>Saccharomycotina</taxon>
        <taxon>Saccharomycetes</taxon>
        <taxon>Saccharomycetales</taxon>
        <taxon>Saccharomycetaceae</taxon>
        <taxon>Naumovozyma</taxon>
    </lineage>
</organism>
<evidence type="ECO:0000256" key="1">
    <source>
        <dbReference type="ARBA" id="ARBA00022574"/>
    </source>
</evidence>
<dbReference type="GO" id="GO:1990757">
    <property type="term" value="F:ubiquitin ligase activator activity"/>
    <property type="evidence" value="ECO:0007669"/>
    <property type="project" value="EnsemblFungi"/>
</dbReference>
<keyword evidence="3" id="KW-1133">Transmembrane helix</keyword>
<keyword evidence="2" id="KW-0677">Repeat</keyword>
<dbReference type="RefSeq" id="XP_003669806.1">
    <property type="nucleotide sequence ID" value="XM_003669758.1"/>
</dbReference>
<dbReference type="Pfam" id="PF00400">
    <property type="entry name" value="WD40"/>
    <property type="match status" value="2"/>
</dbReference>
<keyword evidence="1" id="KW-0853">WD repeat</keyword>
<dbReference type="KEGG" id="ndi:NDAI_0D02490"/>
<dbReference type="GO" id="GO:0007130">
    <property type="term" value="P:synaptonemal complex assembly"/>
    <property type="evidence" value="ECO:0007669"/>
    <property type="project" value="EnsemblFungi"/>
</dbReference>
<dbReference type="GO" id="GO:0010997">
    <property type="term" value="F:anaphase-promoting complex binding"/>
    <property type="evidence" value="ECO:0007669"/>
    <property type="project" value="InterPro"/>
</dbReference>
<dbReference type="GO" id="GO:0005680">
    <property type="term" value="C:anaphase-promoting complex"/>
    <property type="evidence" value="ECO:0007669"/>
    <property type="project" value="EnsemblFungi"/>
</dbReference>
<accession>G0W9V2</accession>
<evidence type="ECO:0000313" key="4">
    <source>
        <dbReference type="EMBL" id="CCD24563.1"/>
    </source>
</evidence>
<dbReference type="eggNOG" id="KOG0305">
    <property type="taxonomic scope" value="Eukaryota"/>
</dbReference>
<dbReference type="AlphaFoldDB" id="G0W9V2"/>
<dbReference type="InterPro" id="IPR001680">
    <property type="entry name" value="WD40_rpt"/>
</dbReference>
<dbReference type="OMA" id="FCPWSRS"/>
<dbReference type="InterPro" id="IPR015943">
    <property type="entry name" value="WD40/YVTN_repeat-like_dom_sf"/>
</dbReference>
<reference evidence="4 5" key="1">
    <citation type="journal article" date="2011" name="Proc. Natl. Acad. Sci. U.S.A.">
        <title>Evolutionary erosion of yeast sex chromosomes by mating-type switching accidents.</title>
        <authorList>
            <person name="Gordon J.L."/>
            <person name="Armisen D."/>
            <person name="Proux-Wera E."/>
            <person name="Oheigeartaigh S.S."/>
            <person name="Byrne K.P."/>
            <person name="Wolfe K.H."/>
        </authorList>
    </citation>
    <scope>NUCLEOTIDE SEQUENCE [LARGE SCALE GENOMIC DNA]</scope>
    <source>
        <strain evidence="5">ATCC 10597 / BCRC 20456 / CBS 421 / NBRC 0211 / NRRL Y-12639</strain>
    </source>
</reference>
<keyword evidence="3" id="KW-0472">Membrane</keyword>
<name>G0W9V2_NAUDC</name>
<dbReference type="InterPro" id="IPR036322">
    <property type="entry name" value="WD40_repeat_dom_sf"/>
</dbReference>
<dbReference type="GO" id="GO:1903024">
    <property type="term" value="P:positive regulation of ascospore-type prospore membrane formation"/>
    <property type="evidence" value="ECO:0007669"/>
    <property type="project" value="EnsemblFungi"/>
</dbReference>
<dbReference type="EMBL" id="HE580270">
    <property type="protein sequence ID" value="CCD24563.1"/>
    <property type="molecule type" value="Genomic_DNA"/>
</dbReference>
<dbReference type="Gene3D" id="2.130.10.10">
    <property type="entry name" value="YVTN repeat-like/Quinoprotein amine dehydrogenase"/>
    <property type="match status" value="2"/>
</dbReference>
<dbReference type="GO" id="GO:0030476">
    <property type="term" value="P:ascospore wall assembly"/>
    <property type="evidence" value="ECO:0007669"/>
    <property type="project" value="EnsemblFungi"/>
</dbReference>
<keyword evidence="5" id="KW-1185">Reference proteome</keyword>
<dbReference type="HOGENOM" id="CLU_014831_3_3_1"/>
<dbReference type="PANTHER" id="PTHR19918:SF5">
    <property type="entry name" value="MEIOSIS-SPECIFIC APC_C ACTIVATOR PROTEIN AMA1"/>
    <property type="match status" value="1"/>
</dbReference>
<dbReference type="GO" id="GO:0044778">
    <property type="term" value="P:meiotic DNA integrity checkpoint signaling"/>
    <property type="evidence" value="ECO:0007669"/>
    <property type="project" value="EnsemblFungi"/>
</dbReference>
<keyword evidence="3" id="KW-0812">Transmembrane</keyword>
<dbReference type="Proteomes" id="UP000000689">
    <property type="component" value="Chromosome 4"/>
</dbReference>
<sequence>MPYNKCNTQQNPFVKESKEIHSFHKKPLTLSKPPNCTTTPVVTDRFIPFATSKKAYRTYTRNKNYNDDTTDLYMEQSPSPDRLSSPEFFTDLRTTGNYQAISSSSMDNNDTIDTSLDSISNETRKVNKNKKRRKVPTGNEKYQTFISNSLGFPGTNKVFNFISPTANLNIFKLNNNNKKGQNDPSLKPSFEYLDPLLMVPSMTPNETRYLIATSNVTMADKAKPFQRASRTVQCHSPYKVLDAPSLRNDFYSNLISWSNRTNNVLVALGCSVYLWSESFGALQILNQKFLNDRNKDLVTCVSFDSTNSSSNIYDSTYFLVGTKNGSLLLFDQFISLNFLLDNNFNKKKSNDDNTEDKRLLKPISQFDSTASSCFCCIQWISNSKFLVGDDSGSITFFKINNTNIEFLNKFKAQNQQVCGMLYCSFFLFFSLLVFFTNFYNLFLLLGISINSNNSLLAVGGNDNSCTLWNIENIYKPEFKFILPHLAAVKAVTFCPWSSSLLATGGGSKDRKIKFWHTKTGILLNEFKTCGQVTSLIWSKSKKQIVATFGFNDTENPTLLKVYSYPKMIEILQVKSPAPLRVLTAVLSPSSTSICIAANDETIRFYKLWSEKDDLIKQLNETGVYGSDIIEYLEGIVSNASTSNNKVIR</sequence>
<dbReference type="SUPFAM" id="SSF50978">
    <property type="entry name" value="WD40 repeat-like"/>
    <property type="match status" value="1"/>
</dbReference>
<dbReference type="GO" id="GO:1905786">
    <property type="term" value="P:positive regulation of anaphase-promoting complex-dependent catabolic process"/>
    <property type="evidence" value="ECO:0007669"/>
    <property type="project" value="EnsemblFungi"/>
</dbReference>
<dbReference type="GeneID" id="11495068"/>
<dbReference type="STRING" id="1071378.G0W9V2"/>
<dbReference type="GO" id="GO:0031145">
    <property type="term" value="P:anaphase-promoting complex-dependent catabolic process"/>
    <property type="evidence" value="ECO:0007669"/>
    <property type="project" value="TreeGrafter"/>
</dbReference>
<feature type="transmembrane region" description="Helical" evidence="3">
    <location>
        <begin position="419"/>
        <end position="445"/>
    </location>
</feature>
<dbReference type="InterPro" id="IPR033010">
    <property type="entry name" value="Cdc20/Fizzy"/>
</dbReference>
<dbReference type="PANTHER" id="PTHR19918">
    <property type="entry name" value="CELL DIVISION CYCLE 20 CDC20 FIZZY -RELATED"/>
    <property type="match status" value="1"/>
</dbReference>
<evidence type="ECO:0000256" key="2">
    <source>
        <dbReference type="ARBA" id="ARBA00022737"/>
    </source>
</evidence>
<dbReference type="OrthoDB" id="10263272at2759"/>
<dbReference type="SMART" id="SM00320">
    <property type="entry name" value="WD40"/>
    <property type="match status" value="6"/>
</dbReference>
<evidence type="ECO:0000313" key="5">
    <source>
        <dbReference type="Proteomes" id="UP000000689"/>
    </source>
</evidence>
<gene>
    <name evidence="4" type="primary">NDAI0D02490</name>
    <name evidence="4" type="ordered locus">NDAI_0D02490</name>
</gene>